<sequence length="83" mass="9632">MRNTGYPLSYPLIEMRAEEIQSFKYWLFTYTGYPLSEMRAGEIPSKDIHIQSVVHPSSSKQQPMLLCWLFGSTASIQINIYIK</sequence>
<geneLocation type="mitochondrion" evidence="1"/>
<keyword evidence="1" id="KW-0496">Mitochondrion</keyword>
<evidence type="ECO:0000313" key="1">
    <source>
        <dbReference type="EMBL" id="KUM45175.1"/>
    </source>
</evidence>
<proteinExistence type="predicted"/>
<gene>
    <name evidence="1" type="ORF">ABT39_MTgene3590</name>
</gene>
<name>A0A101LTQ6_PICGL</name>
<organism evidence="1">
    <name type="scientific">Picea glauca</name>
    <name type="common">White spruce</name>
    <name type="synonym">Pinus glauca</name>
    <dbReference type="NCBI Taxonomy" id="3330"/>
    <lineage>
        <taxon>Eukaryota</taxon>
        <taxon>Viridiplantae</taxon>
        <taxon>Streptophyta</taxon>
        <taxon>Embryophyta</taxon>
        <taxon>Tracheophyta</taxon>
        <taxon>Spermatophyta</taxon>
        <taxon>Pinopsida</taxon>
        <taxon>Pinidae</taxon>
        <taxon>Conifers I</taxon>
        <taxon>Pinales</taxon>
        <taxon>Pinaceae</taxon>
        <taxon>Picea</taxon>
    </lineage>
</organism>
<protein>
    <submittedName>
        <fullName evidence="1">Uncharacterized protein</fullName>
    </submittedName>
</protein>
<dbReference type="EMBL" id="LKAM01000025">
    <property type="protein sequence ID" value="KUM45175.1"/>
    <property type="molecule type" value="Genomic_DNA"/>
</dbReference>
<accession>A0A101LTQ6</accession>
<dbReference type="AlphaFoldDB" id="A0A101LTQ6"/>
<reference evidence="1" key="1">
    <citation type="journal article" date="2015" name="Genome Biol. Evol.">
        <title>Organellar Genomes of White Spruce (Picea glauca): Assembly and Annotation.</title>
        <authorList>
            <person name="Jackman S.D."/>
            <person name="Warren R.L."/>
            <person name="Gibb E.A."/>
            <person name="Vandervalk B.P."/>
            <person name="Mohamadi H."/>
            <person name="Chu J."/>
            <person name="Raymond A."/>
            <person name="Pleasance S."/>
            <person name="Coope R."/>
            <person name="Wildung M.R."/>
            <person name="Ritland C.E."/>
            <person name="Bousquet J."/>
            <person name="Jones S.J."/>
            <person name="Bohlmann J."/>
            <person name="Birol I."/>
        </authorList>
    </citation>
    <scope>NUCLEOTIDE SEQUENCE [LARGE SCALE GENOMIC DNA]</scope>
    <source>
        <tissue evidence="1">Flushing bud</tissue>
    </source>
</reference>
<comment type="caution">
    <text evidence="1">The sequence shown here is derived from an EMBL/GenBank/DDBJ whole genome shotgun (WGS) entry which is preliminary data.</text>
</comment>